<evidence type="ECO:0000313" key="3">
    <source>
        <dbReference type="EMBL" id="CAB4566454.1"/>
    </source>
</evidence>
<evidence type="ECO:0000256" key="1">
    <source>
        <dbReference type="SAM" id="Phobius"/>
    </source>
</evidence>
<evidence type="ECO:0000259" key="2">
    <source>
        <dbReference type="Pfam" id="PF12089"/>
    </source>
</evidence>
<dbReference type="EMBL" id="CAEZTT010000001">
    <property type="protein sequence ID" value="CAB4566454.1"/>
    <property type="molecule type" value="Genomic_DNA"/>
</dbReference>
<name>A0A6J6DTB3_9ZZZZ</name>
<accession>A0A6J6DTB3</accession>
<dbReference type="InterPro" id="IPR021949">
    <property type="entry name" value="DUF3566_TM"/>
</dbReference>
<feature type="domain" description="DUF3566" evidence="2">
    <location>
        <begin position="5"/>
        <end position="116"/>
    </location>
</feature>
<feature type="transmembrane region" description="Helical" evidence="1">
    <location>
        <begin position="62"/>
        <end position="87"/>
    </location>
</feature>
<organism evidence="3">
    <name type="scientific">freshwater metagenome</name>
    <dbReference type="NCBI Taxonomy" id="449393"/>
    <lineage>
        <taxon>unclassified sequences</taxon>
        <taxon>metagenomes</taxon>
        <taxon>ecological metagenomes</taxon>
    </lineage>
</organism>
<keyword evidence="1" id="KW-0472">Membrane</keyword>
<protein>
    <submittedName>
        <fullName evidence="3">Unannotated protein</fullName>
    </submittedName>
</protein>
<gene>
    <name evidence="3" type="ORF">UFOPK1726_00017</name>
</gene>
<proteinExistence type="predicted"/>
<keyword evidence="1" id="KW-1133">Transmembrane helix</keyword>
<dbReference type="Pfam" id="PF12089">
    <property type="entry name" value="DUF3566"/>
    <property type="match status" value="1"/>
</dbReference>
<sequence>MEKNWRLTQINPWSAVKTAFMLAVAASITLTVVVLLSWLLLRAAGVLTVFSDTLGDLLGTAIVDFPSLLSFTRVLGLCFLISAAQLITWPAGAFIWSVLYNLAVGLTGGIKVSLREE</sequence>
<reference evidence="3" key="1">
    <citation type="submission" date="2020-05" db="EMBL/GenBank/DDBJ databases">
        <authorList>
            <person name="Chiriac C."/>
            <person name="Salcher M."/>
            <person name="Ghai R."/>
            <person name="Kavagutti S V."/>
        </authorList>
    </citation>
    <scope>NUCLEOTIDE SEQUENCE</scope>
</reference>
<dbReference type="AlphaFoldDB" id="A0A6J6DTB3"/>
<keyword evidence="1" id="KW-0812">Transmembrane</keyword>
<feature type="transmembrane region" description="Helical" evidence="1">
    <location>
        <begin position="20"/>
        <end position="41"/>
    </location>
</feature>
<feature type="transmembrane region" description="Helical" evidence="1">
    <location>
        <begin position="93"/>
        <end position="114"/>
    </location>
</feature>